<dbReference type="EMBL" id="CP014230">
    <property type="protein sequence ID" value="AMD93965.1"/>
    <property type="molecule type" value="Genomic_DNA"/>
</dbReference>
<evidence type="ECO:0000256" key="1">
    <source>
        <dbReference type="ARBA" id="ARBA00001966"/>
    </source>
</evidence>
<proteinExistence type="predicted"/>
<dbReference type="CDD" id="cd01335">
    <property type="entry name" value="Radical_SAM"/>
    <property type="match status" value="1"/>
</dbReference>
<dbReference type="EMBL" id="CP014230">
    <property type="protein sequence ID" value="AMD94041.1"/>
    <property type="molecule type" value="Genomic_DNA"/>
</dbReference>
<keyword evidence="3" id="KW-0949">S-adenosyl-L-methionine</keyword>
<evidence type="ECO:0000313" key="9">
    <source>
        <dbReference type="EMBL" id="AMD94041.1"/>
    </source>
</evidence>
<dbReference type="RefSeq" id="WP_066608549.1">
    <property type="nucleotide sequence ID" value="NZ_CP014230.1"/>
</dbReference>
<dbReference type="GO" id="GO:0051539">
    <property type="term" value="F:4 iron, 4 sulfur cluster binding"/>
    <property type="evidence" value="ECO:0007669"/>
    <property type="project" value="UniProtKB-KW"/>
</dbReference>
<organism evidence="9 10">
    <name type="scientific">Desulfomicrobium orale DSM 12838</name>
    <dbReference type="NCBI Taxonomy" id="888061"/>
    <lineage>
        <taxon>Bacteria</taxon>
        <taxon>Pseudomonadati</taxon>
        <taxon>Thermodesulfobacteriota</taxon>
        <taxon>Desulfovibrionia</taxon>
        <taxon>Desulfovibrionales</taxon>
        <taxon>Desulfomicrobiaceae</taxon>
        <taxon>Desulfomicrobium</taxon>
    </lineage>
</organism>
<dbReference type="SFLD" id="SFLDG01109">
    <property type="entry name" value="Uncharacterised_Radical_SAM_Su"/>
    <property type="match status" value="1"/>
</dbReference>
<evidence type="ECO:0000256" key="2">
    <source>
        <dbReference type="ARBA" id="ARBA00022485"/>
    </source>
</evidence>
<gene>
    <name evidence="8" type="ORF">AXF15_01625</name>
    <name evidence="9" type="ORF">AXF15_06810</name>
</gene>
<dbReference type="GO" id="GO:0046872">
    <property type="term" value="F:metal ion binding"/>
    <property type="evidence" value="ECO:0007669"/>
    <property type="project" value="UniProtKB-KW"/>
</dbReference>
<evidence type="ECO:0000259" key="7">
    <source>
        <dbReference type="PROSITE" id="PS51918"/>
    </source>
</evidence>
<dbReference type="InterPro" id="IPR013785">
    <property type="entry name" value="Aldolase_TIM"/>
</dbReference>
<dbReference type="InterPro" id="IPR034457">
    <property type="entry name" value="Organic_radical-activating"/>
</dbReference>
<dbReference type="SFLD" id="SFLDS00029">
    <property type="entry name" value="Radical_SAM"/>
    <property type="match status" value="1"/>
</dbReference>
<name>A0A120KNG1_9BACT</name>
<accession>A0A120KNG1</accession>
<evidence type="ECO:0000256" key="4">
    <source>
        <dbReference type="ARBA" id="ARBA00022723"/>
    </source>
</evidence>
<evidence type="ECO:0000313" key="10">
    <source>
        <dbReference type="Proteomes" id="UP000063964"/>
    </source>
</evidence>
<dbReference type="SUPFAM" id="SSF102114">
    <property type="entry name" value="Radical SAM enzymes"/>
    <property type="match status" value="1"/>
</dbReference>
<protein>
    <submittedName>
        <fullName evidence="9">Radical SAM protein</fullName>
    </submittedName>
</protein>
<dbReference type="Proteomes" id="UP000063964">
    <property type="component" value="Chromosome"/>
</dbReference>
<evidence type="ECO:0000256" key="5">
    <source>
        <dbReference type="ARBA" id="ARBA00023004"/>
    </source>
</evidence>
<evidence type="ECO:0000256" key="3">
    <source>
        <dbReference type="ARBA" id="ARBA00022691"/>
    </source>
</evidence>
<dbReference type="PANTHER" id="PTHR30352:SF5">
    <property type="entry name" value="PYRUVATE FORMATE-LYASE 1-ACTIVATING ENZYME"/>
    <property type="match status" value="1"/>
</dbReference>
<dbReference type="KEGG" id="doa:AXF15_01625"/>
<feature type="domain" description="Radical SAM core" evidence="7">
    <location>
        <begin position="177"/>
        <end position="404"/>
    </location>
</feature>
<keyword evidence="6" id="KW-0411">Iron-sulfur</keyword>
<dbReference type="AlphaFoldDB" id="A0A120KNG1"/>
<keyword evidence="4" id="KW-0479">Metal-binding</keyword>
<sequence length="426" mass="46776">MAARKVSPVMVFADENGNIYDDPELLMLVRRGRELALPRPDELIPLPEGSDLYLLPRRRALGLNPATGVAEAPGEQAVAAFVCPAYTLSATAAYVAEEGAPKLPLFAYGAVGFADGRFWVAATRVDKDRRQVFAHVPPERIERGAHDLLKRYPQNRLIQHLARCALTFCCPAAKNLALGRYEAPLPTARTCNARCFGCISLQPESSGFPASQNRIGFTPTAGEIAEIMTLHARRAKNPVLSFGQGCEGEPLTEAGLIAEAIELFRNGGGRGTVNINTNASRPEVLPDLARAGLDSIRVSLNSASETCYNRYYRPQGYTFTDVRESIATAKQSGLFVSLNYLFFPGLNDTEGELEALTELISSTRPDYIQMRNLSLDPELYLNLMETSAEACMGLGNFMKRLGRACPWLKFGYFNPYLENGVPQLWT</sequence>
<keyword evidence="10" id="KW-1185">Reference proteome</keyword>
<dbReference type="InterPro" id="IPR006638">
    <property type="entry name" value="Elp3/MiaA/NifB-like_rSAM"/>
</dbReference>
<dbReference type="STRING" id="888061.AXF15_01625"/>
<keyword evidence="2" id="KW-0004">4Fe-4S</keyword>
<dbReference type="Gene3D" id="3.20.20.70">
    <property type="entry name" value="Aldolase class I"/>
    <property type="match status" value="1"/>
</dbReference>
<evidence type="ECO:0000256" key="6">
    <source>
        <dbReference type="ARBA" id="ARBA00023014"/>
    </source>
</evidence>
<dbReference type="InterPro" id="IPR058240">
    <property type="entry name" value="rSAM_sf"/>
</dbReference>
<comment type="cofactor">
    <cofactor evidence="1">
        <name>[4Fe-4S] cluster</name>
        <dbReference type="ChEBI" id="CHEBI:49883"/>
    </cofactor>
</comment>
<dbReference type="InterPro" id="IPR007197">
    <property type="entry name" value="rSAM"/>
</dbReference>
<dbReference type="PROSITE" id="PS51918">
    <property type="entry name" value="RADICAL_SAM"/>
    <property type="match status" value="1"/>
</dbReference>
<dbReference type="Pfam" id="PF04055">
    <property type="entry name" value="Radical_SAM"/>
    <property type="match status" value="1"/>
</dbReference>
<evidence type="ECO:0000313" key="8">
    <source>
        <dbReference type="EMBL" id="AMD93965.1"/>
    </source>
</evidence>
<dbReference type="SMART" id="SM00729">
    <property type="entry name" value="Elp3"/>
    <property type="match status" value="1"/>
</dbReference>
<dbReference type="GO" id="GO:0003824">
    <property type="term" value="F:catalytic activity"/>
    <property type="evidence" value="ECO:0007669"/>
    <property type="project" value="InterPro"/>
</dbReference>
<keyword evidence="5" id="KW-0408">Iron</keyword>
<reference evidence="10" key="1">
    <citation type="submission" date="2016-02" db="EMBL/GenBank/DDBJ databases">
        <authorList>
            <person name="Holder M.E."/>
            <person name="Ajami N.J."/>
            <person name="Petrosino J.F."/>
        </authorList>
    </citation>
    <scope>NUCLEOTIDE SEQUENCE [LARGE SCALE GENOMIC DNA]</scope>
    <source>
        <strain evidence="10">DSM 12838</strain>
    </source>
</reference>
<dbReference type="KEGG" id="doa:AXF15_06810"/>
<dbReference type="PANTHER" id="PTHR30352">
    <property type="entry name" value="PYRUVATE FORMATE-LYASE-ACTIVATING ENZYME"/>
    <property type="match status" value="1"/>
</dbReference>
<reference evidence="9" key="2">
    <citation type="submission" date="2016-02" db="EMBL/GenBank/DDBJ databases">
        <authorList>
            <person name="Wen L."/>
            <person name="He K."/>
            <person name="Yang H."/>
        </authorList>
    </citation>
    <scope>NUCLEOTIDE SEQUENCE [LARGE SCALE GENOMIC DNA]</scope>
    <source>
        <strain evidence="9">DSM 12838</strain>
    </source>
</reference>